<feature type="compositionally biased region" description="Basic and acidic residues" evidence="1">
    <location>
        <begin position="107"/>
        <end position="131"/>
    </location>
</feature>
<sequence>MGSLVPGWDANHIDVPRGMGPDRDDDESNKEPQGYFSRLKSHRIGTGAGGAAPLDVPAPSLGRTSLSRASASATMKSASMPRTGAHGADSQHKYKFTDWSEELTTLKGKEKHVPPKDVQGDQHGHEVGSLDRRSADWWRALEVGHLNEHPTEDPDDNRKLHAASSFVPQMPLLRKLEEAE</sequence>
<keyword evidence="3" id="KW-1185">Reference proteome</keyword>
<feature type="compositionally biased region" description="Basic and acidic residues" evidence="1">
    <location>
        <begin position="89"/>
        <end position="98"/>
    </location>
</feature>
<evidence type="ECO:0000313" key="2">
    <source>
        <dbReference type="EMBL" id="PNH05865.1"/>
    </source>
</evidence>
<evidence type="ECO:0000256" key="1">
    <source>
        <dbReference type="SAM" id="MobiDB-lite"/>
    </source>
</evidence>
<name>A0A2J8A031_9CHLO</name>
<dbReference type="OrthoDB" id="539791at2759"/>
<evidence type="ECO:0000313" key="3">
    <source>
        <dbReference type="Proteomes" id="UP000236333"/>
    </source>
</evidence>
<gene>
    <name evidence="2" type="ORF">TSOC_007846</name>
</gene>
<proteinExistence type="predicted"/>
<comment type="caution">
    <text evidence="2">The sequence shown here is derived from an EMBL/GenBank/DDBJ whole genome shotgun (WGS) entry which is preliminary data.</text>
</comment>
<dbReference type="EMBL" id="PGGS01000275">
    <property type="protein sequence ID" value="PNH05865.1"/>
    <property type="molecule type" value="Genomic_DNA"/>
</dbReference>
<protein>
    <submittedName>
        <fullName evidence="2">Uncharacterized protein</fullName>
    </submittedName>
</protein>
<organism evidence="2 3">
    <name type="scientific">Tetrabaena socialis</name>
    <dbReference type="NCBI Taxonomy" id="47790"/>
    <lineage>
        <taxon>Eukaryota</taxon>
        <taxon>Viridiplantae</taxon>
        <taxon>Chlorophyta</taxon>
        <taxon>core chlorophytes</taxon>
        <taxon>Chlorophyceae</taxon>
        <taxon>CS clade</taxon>
        <taxon>Chlamydomonadales</taxon>
        <taxon>Tetrabaenaceae</taxon>
        <taxon>Tetrabaena</taxon>
    </lineage>
</organism>
<accession>A0A2J8A031</accession>
<feature type="region of interest" description="Disordered" evidence="1">
    <location>
        <begin position="1"/>
        <end position="131"/>
    </location>
</feature>
<dbReference type="Proteomes" id="UP000236333">
    <property type="component" value="Unassembled WGS sequence"/>
</dbReference>
<reference evidence="2 3" key="1">
    <citation type="journal article" date="2017" name="Mol. Biol. Evol.">
        <title>The 4-celled Tetrabaena socialis nuclear genome reveals the essential components for genetic control of cell number at the origin of multicellularity in the volvocine lineage.</title>
        <authorList>
            <person name="Featherston J."/>
            <person name="Arakaki Y."/>
            <person name="Hanschen E.R."/>
            <person name="Ferris P.J."/>
            <person name="Michod R.E."/>
            <person name="Olson B.J.S.C."/>
            <person name="Nozaki H."/>
            <person name="Durand P.M."/>
        </authorList>
    </citation>
    <scope>NUCLEOTIDE SEQUENCE [LARGE SCALE GENOMIC DNA]</scope>
    <source>
        <strain evidence="2 3">NIES-571</strain>
    </source>
</reference>
<feature type="compositionally biased region" description="Low complexity" evidence="1">
    <location>
        <begin position="60"/>
        <end position="79"/>
    </location>
</feature>
<dbReference type="AlphaFoldDB" id="A0A2J8A031"/>